<dbReference type="InterPro" id="IPR035940">
    <property type="entry name" value="CAP_sf"/>
</dbReference>
<protein>
    <submittedName>
        <fullName evidence="3">CAP domain-containing protein</fullName>
    </submittedName>
</protein>
<organism evidence="3 4">
    <name type="scientific">Terriglobus aquaticus</name>
    <dbReference type="NCBI Taxonomy" id="940139"/>
    <lineage>
        <taxon>Bacteria</taxon>
        <taxon>Pseudomonadati</taxon>
        <taxon>Acidobacteriota</taxon>
        <taxon>Terriglobia</taxon>
        <taxon>Terriglobales</taxon>
        <taxon>Acidobacteriaceae</taxon>
        <taxon>Terriglobus</taxon>
    </lineage>
</organism>
<dbReference type="RefSeq" id="WP_263412744.1">
    <property type="nucleotide sequence ID" value="NZ_BAABBH010000001.1"/>
</dbReference>
<evidence type="ECO:0000313" key="4">
    <source>
        <dbReference type="Proteomes" id="UP001634747"/>
    </source>
</evidence>
<dbReference type="SUPFAM" id="SSF55797">
    <property type="entry name" value="PR-1-like"/>
    <property type="match status" value="1"/>
</dbReference>
<keyword evidence="1" id="KW-0732">Signal</keyword>
<dbReference type="PANTHER" id="PTHR31157:SF1">
    <property type="entry name" value="SCP DOMAIN-CONTAINING PROTEIN"/>
    <property type="match status" value="1"/>
</dbReference>
<dbReference type="PANTHER" id="PTHR31157">
    <property type="entry name" value="SCP DOMAIN-CONTAINING PROTEIN"/>
    <property type="match status" value="1"/>
</dbReference>
<gene>
    <name evidence="3" type="ORF">ACK2TP_08205</name>
</gene>
<feature type="signal peptide" evidence="1">
    <location>
        <begin position="1"/>
        <end position="25"/>
    </location>
</feature>
<feature type="domain" description="SCP" evidence="2">
    <location>
        <begin position="53"/>
        <end position="158"/>
    </location>
</feature>
<accession>A0ABW9KKM3</accession>
<dbReference type="Gene3D" id="3.40.33.10">
    <property type="entry name" value="CAP"/>
    <property type="match status" value="1"/>
</dbReference>
<dbReference type="Proteomes" id="UP001634747">
    <property type="component" value="Unassembled WGS sequence"/>
</dbReference>
<evidence type="ECO:0000256" key="1">
    <source>
        <dbReference type="SAM" id="SignalP"/>
    </source>
</evidence>
<evidence type="ECO:0000259" key="2">
    <source>
        <dbReference type="Pfam" id="PF00188"/>
    </source>
</evidence>
<dbReference type="Pfam" id="PF00188">
    <property type="entry name" value="CAP"/>
    <property type="match status" value="1"/>
</dbReference>
<sequence>MRVLTGIMRSLPLRALRRTACFAAAALLPVSARPQMPTYRVLPRITIAEQYLLRSINAERAAVGLRPVHFSLELQDAAHRHALLMARTNSLEHQLRGEPDLLHRGISAGARFYRITENIGVGPSILDMHVALMHSPHHRENILDDQVSAIGISVIQVRGYFWAVEDFSDTAG</sequence>
<dbReference type="InterPro" id="IPR014044">
    <property type="entry name" value="CAP_dom"/>
</dbReference>
<evidence type="ECO:0000313" key="3">
    <source>
        <dbReference type="EMBL" id="MFN2975743.1"/>
    </source>
</evidence>
<comment type="caution">
    <text evidence="3">The sequence shown here is derived from an EMBL/GenBank/DDBJ whole genome shotgun (WGS) entry which is preliminary data.</text>
</comment>
<reference evidence="3 4" key="1">
    <citation type="submission" date="2024-12" db="EMBL/GenBank/DDBJ databases">
        <authorList>
            <person name="Lee Y."/>
        </authorList>
    </citation>
    <scope>NUCLEOTIDE SEQUENCE [LARGE SCALE GENOMIC DNA]</scope>
    <source>
        <strain evidence="3 4">03SUJ4</strain>
    </source>
</reference>
<dbReference type="CDD" id="cd05379">
    <property type="entry name" value="CAP_bacterial"/>
    <property type="match status" value="1"/>
</dbReference>
<feature type="chain" id="PRO_5045853293" evidence="1">
    <location>
        <begin position="26"/>
        <end position="172"/>
    </location>
</feature>
<dbReference type="EMBL" id="JBJYXY010000001">
    <property type="protein sequence ID" value="MFN2975743.1"/>
    <property type="molecule type" value="Genomic_DNA"/>
</dbReference>
<keyword evidence="4" id="KW-1185">Reference proteome</keyword>
<proteinExistence type="predicted"/>
<name>A0ABW9KKM3_9BACT</name>